<keyword evidence="2" id="KW-0560">Oxidoreductase</keyword>
<dbReference type="SUPFAM" id="SSF51735">
    <property type="entry name" value="NAD(P)-binding Rossmann-fold domains"/>
    <property type="match status" value="1"/>
</dbReference>
<organism evidence="3 4">
    <name type="scientific">Phytophthora oleae</name>
    <dbReference type="NCBI Taxonomy" id="2107226"/>
    <lineage>
        <taxon>Eukaryota</taxon>
        <taxon>Sar</taxon>
        <taxon>Stramenopiles</taxon>
        <taxon>Oomycota</taxon>
        <taxon>Peronosporomycetes</taxon>
        <taxon>Peronosporales</taxon>
        <taxon>Peronosporaceae</taxon>
        <taxon>Phytophthora</taxon>
    </lineage>
</organism>
<evidence type="ECO:0000313" key="4">
    <source>
        <dbReference type="Proteomes" id="UP001632037"/>
    </source>
</evidence>
<dbReference type="PANTHER" id="PTHR44229">
    <property type="entry name" value="15-HYDROXYPROSTAGLANDIN DEHYDROGENASE [NAD(+)]"/>
    <property type="match status" value="1"/>
</dbReference>
<name>A0ABD3F432_9STRA</name>
<dbReference type="PANTHER" id="PTHR44229:SF4">
    <property type="entry name" value="15-HYDROXYPROSTAGLANDIN DEHYDROGENASE [NAD(+)]"/>
    <property type="match status" value="1"/>
</dbReference>
<keyword evidence="4" id="KW-1185">Reference proteome</keyword>
<reference evidence="3 4" key="1">
    <citation type="submission" date="2024-09" db="EMBL/GenBank/DDBJ databases">
        <title>Genome sequencing and assembly of Phytophthora oleae, isolate VK10A, causative agent of rot of olive drupes.</title>
        <authorList>
            <person name="Conti Taguali S."/>
            <person name="Riolo M."/>
            <person name="La Spada F."/>
            <person name="Cacciola S.O."/>
            <person name="Dionisio G."/>
        </authorList>
    </citation>
    <scope>NUCLEOTIDE SEQUENCE [LARGE SCALE GENOMIC DNA]</scope>
    <source>
        <strain evidence="3 4">VK10A</strain>
    </source>
</reference>
<dbReference type="InterPro" id="IPR002347">
    <property type="entry name" value="SDR_fam"/>
</dbReference>
<dbReference type="GO" id="GO:0016491">
    <property type="term" value="F:oxidoreductase activity"/>
    <property type="evidence" value="ECO:0007669"/>
    <property type="project" value="UniProtKB-KW"/>
</dbReference>
<dbReference type="EMBL" id="JBIMZQ010000042">
    <property type="protein sequence ID" value="KAL3660175.1"/>
    <property type="molecule type" value="Genomic_DNA"/>
</dbReference>
<dbReference type="Gene3D" id="3.40.50.720">
    <property type="entry name" value="NAD(P)-binding Rossmann-like Domain"/>
    <property type="match status" value="1"/>
</dbReference>
<evidence type="ECO:0000256" key="1">
    <source>
        <dbReference type="ARBA" id="ARBA00006484"/>
    </source>
</evidence>
<dbReference type="PRINTS" id="PR00081">
    <property type="entry name" value="GDHRDH"/>
</dbReference>
<dbReference type="Pfam" id="PF00106">
    <property type="entry name" value="adh_short"/>
    <property type="match status" value="1"/>
</dbReference>
<comment type="similarity">
    <text evidence="1">Belongs to the short-chain dehydrogenases/reductases (SDR) family.</text>
</comment>
<protein>
    <submittedName>
        <fullName evidence="3">Uncharacterized protein</fullName>
    </submittedName>
</protein>
<dbReference type="InterPro" id="IPR036291">
    <property type="entry name" value="NAD(P)-bd_dom_sf"/>
</dbReference>
<comment type="caution">
    <text evidence="3">The sequence shown here is derived from an EMBL/GenBank/DDBJ whole genome shotgun (WGS) entry which is preliminary data.</text>
</comment>
<dbReference type="Proteomes" id="UP001632037">
    <property type="component" value="Unassembled WGS sequence"/>
</dbReference>
<accession>A0ABD3F432</accession>
<sequence>MRTTLEAAEQMEAGLPSGEEGVIVNLAMVGGLVEMPFWPAYATAKAGVLEFTKSMYPLKPCRNIRVMALCPGFVGTTVGHFITDAFPGAMRDRCGLVTVETVTQAFVRAIEDGHNAGRCMIVMEGQAIYY</sequence>
<evidence type="ECO:0000256" key="2">
    <source>
        <dbReference type="ARBA" id="ARBA00023002"/>
    </source>
</evidence>
<proteinExistence type="inferred from homology"/>
<evidence type="ECO:0000313" key="3">
    <source>
        <dbReference type="EMBL" id="KAL3660175.1"/>
    </source>
</evidence>
<gene>
    <name evidence="3" type="ORF">V7S43_014706</name>
</gene>
<dbReference type="AlphaFoldDB" id="A0ABD3F432"/>